<reference evidence="2" key="1">
    <citation type="submission" date="2020-12" db="EMBL/GenBank/DDBJ databases">
        <title>Metabolic potential, ecology and presence of endohyphal bacteria is reflected in genomic diversity of Mucoromycotina.</title>
        <authorList>
            <person name="Muszewska A."/>
            <person name="Okrasinska A."/>
            <person name="Steczkiewicz K."/>
            <person name="Drgas O."/>
            <person name="Orlowska M."/>
            <person name="Perlinska-Lenart U."/>
            <person name="Aleksandrzak-Piekarczyk T."/>
            <person name="Szatraj K."/>
            <person name="Zielenkiewicz U."/>
            <person name="Pilsyk S."/>
            <person name="Malc E."/>
            <person name="Mieczkowski P."/>
            <person name="Kruszewska J.S."/>
            <person name="Biernat P."/>
            <person name="Pawlowska J."/>
        </authorList>
    </citation>
    <scope>NUCLEOTIDE SEQUENCE</scope>
    <source>
        <strain evidence="2">WA0000067209</strain>
    </source>
</reference>
<organism evidence="2 3">
    <name type="scientific">Mortierella isabellina</name>
    <name type="common">Filamentous fungus</name>
    <name type="synonym">Umbelopsis isabellina</name>
    <dbReference type="NCBI Taxonomy" id="91625"/>
    <lineage>
        <taxon>Eukaryota</taxon>
        <taxon>Fungi</taxon>
        <taxon>Fungi incertae sedis</taxon>
        <taxon>Mucoromycota</taxon>
        <taxon>Mucoromycotina</taxon>
        <taxon>Umbelopsidomycetes</taxon>
        <taxon>Umbelopsidales</taxon>
        <taxon>Umbelopsidaceae</taxon>
        <taxon>Umbelopsis</taxon>
    </lineage>
</organism>
<keyword evidence="1" id="KW-1133">Transmembrane helix</keyword>
<protein>
    <submittedName>
        <fullName evidence="2">Uncharacterized protein</fullName>
    </submittedName>
</protein>
<evidence type="ECO:0000313" key="2">
    <source>
        <dbReference type="EMBL" id="KAG2179157.1"/>
    </source>
</evidence>
<feature type="non-terminal residue" evidence="2">
    <location>
        <position position="1"/>
    </location>
</feature>
<dbReference type="AlphaFoldDB" id="A0A8H7PRW6"/>
<gene>
    <name evidence="2" type="ORF">INT43_002007</name>
</gene>
<keyword evidence="3" id="KW-1185">Reference proteome</keyword>
<name>A0A8H7PRW6_MORIS</name>
<accession>A0A8H7PRW6</accession>
<keyword evidence="1" id="KW-0472">Membrane</keyword>
<dbReference type="Proteomes" id="UP000654370">
    <property type="component" value="Unassembled WGS sequence"/>
</dbReference>
<dbReference type="EMBL" id="JAEPQZ010000007">
    <property type="protein sequence ID" value="KAG2179157.1"/>
    <property type="molecule type" value="Genomic_DNA"/>
</dbReference>
<dbReference type="PANTHER" id="PTHR36854">
    <property type="entry name" value="CHROMOSOME 9, WHOLE GENOME SHOTGUN SEQUENCE"/>
    <property type="match status" value="1"/>
</dbReference>
<proteinExistence type="predicted"/>
<sequence>LSVQAANPVFFCKCYCGANSTVFPLPIEDPKPCALCTKQMCIDSVTDGTCDGIIDSTCPSVDFKSLCFARDSYKDEAIVWSFLILTFSLIIVASVQPRVEKWWKVRVILISLFEVAIQSKPCHPNYVIYRTGINILRSQTIHTNA</sequence>
<dbReference type="OrthoDB" id="2142503at2759"/>
<comment type="caution">
    <text evidence="2">The sequence shown here is derived from an EMBL/GenBank/DDBJ whole genome shotgun (WGS) entry which is preliminary data.</text>
</comment>
<evidence type="ECO:0000256" key="1">
    <source>
        <dbReference type="SAM" id="Phobius"/>
    </source>
</evidence>
<dbReference type="PANTHER" id="PTHR36854:SF1">
    <property type="entry name" value="TRANSMEMBRANE PROTEIN"/>
    <property type="match status" value="1"/>
</dbReference>
<evidence type="ECO:0000313" key="3">
    <source>
        <dbReference type="Proteomes" id="UP000654370"/>
    </source>
</evidence>
<feature type="transmembrane region" description="Helical" evidence="1">
    <location>
        <begin position="77"/>
        <end position="95"/>
    </location>
</feature>
<keyword evidence="1" id="KW-0812">Transmembrane</keyword>